<comment type="caution">
    <text evidence="2">The sequence shown here is derived from an EMBL/GenBank/DDBJ whole genome shotgun (WGS) entry which is preliminary data.</text>
</comment>
<proteinExistence type="predicted"/>
<dbReference type="Gene3D" id="1.25.10.10">
    <property type="entry name" value="Leucine-rich Repeat Variant"/>
    <property type="match status" value="1"/>
</dbReference>
<feature type="region of interest" description="Disordered" evidence="1">
    <location>
        <begin position="380"/>
        <end position="402"/>
    </location>
</feature>
<dbReference type="InterPro" id="IPR004155">
    <property type="entry name" value="PBS_lyase_HEAT"/>
</dbReference>
<name>A0A1E3XDN5_9BACT</name>
<dbReference type="GO" id="GO:0016829">
    <property type="term" value="F:lyase activity"/>
    <property type="evidence" value="ECO:0007669"/>
    <property type="project" value="UniProtKB-KW"/>
</dbReference>
<evidence type="ECO:0000313" key="2">
    <source>
        <dbReference type="EMBL" id="ODS33723.1"/>
    </source>
</evidence>
<dbReference type="SMART" id="SM00567">
    <property type="entry name" value="EZ_HEAT"/>
    <property type="match status" value="1"/>
</dbReference>
<dbReference type="PANTHER" id="PTHR46844">
    <property type="entry name" value="SLR5058 PROTEIN"/>
    <property type="match status" value="1"/>
</dbReference>
<accession>A0A1E3XDN5</accession>
<evidence type="ECO:0000256" key="1">
    <source>
        <dbReference type="SAM" id="MobiDB-lite"/>
    </source>
</evidence>
<feature type="compositionally biased region" description="Basic and acidic residues" evidence="1">
    <location>
        <begin position="380"/>
        <end position="391"/>
    </location>
</feature>
<dbReference type="AlphaFoldDB" id="A0A1E3XDN5"/>
<dbReference type="InterPro" id="IPR011989">
    <property type="entry name" value="ARM-like"/>
</dbReference>
<sequence>MITSRIVGYPGSPLVGRSDELKLVPFGQKEIKRYVETRFNKDKEKGSELLRQLRGNPAMRGLAQNPLLLSMICKLFDESKEYLPKRRVELYKRCLDDFLIEWRKHRSAVSRDGTATRERKRQKKLVLLEKIAYRFTFIDTGQMSFKESFTLSEVYSLYNESEVDDIEDLLNEIIDNDGILIRFGTEEENRYMFLHLTFQEYLASRALSKKKDWLKKIKKYFWKTRWHEVIRPLAGTLKNPMPLIDTLCKEKDLLNRHLFLATKCTAEIDDKILDKEEKSQNNELLNKVYQLWLRERGFIREIACDIMADTTIIIDKLIEALKYKDYGIMMSAAEALGSIGSERAIEPLIEALKDEYWDVRQSAAETLHLISSRIGKPILAKDGHSEAKPQPKESYTVVERRE</sequence>
<dbReference type="EMBL" id="MAYW01000021">
    <property type="protein sequence ID" value="ODS33723.1"/>
    <property type="molecule type" value="Genomic_DNA"/>
</dbReference>
<dbReference type="PATRIC" id="fig|1872076.5.peg.1334"/>
<gene>
    <name evidence="2" type="ORF">SCARUB_01160</name>
</gene>
<reference evidence="2 3" key="1">
    <citation type="submission" date="2016-07" db="EMBL/GenBank/DDBJ databases">
        <title>Draft genome of Scalindua rubra, obtained from a brine-seawater interface in the Red Sea, sheds light on salt adaptation in anammox bacteria.</title>
        <authorList>
            <person name="Speth D.R."/>
            <person name="Lagkouvardos I."/>
            <person name="Wang Y."/>
            <person name="Qian P.-Y."/>
            <person name="Dutilh B.E."/>
            <person name="Jetten M.S."/>
        </authorList>
    </citation>
    <scope>NUCLEOTIDE SEQUENCE [LARGE SCALE GENOMIC DNA]</scope>
    <source>
        <strain evidence="2">BSI-1</strain>
    </source>
</reference>
<evidence type="ECO:0000313" key="3">
    <source>
        <dbReference type="Proteomes" id="UP000094056"/>
    </source>
</evidence>
<dbReference type="Proteomes" id="UP000094056">
    <property type="component" value="Unassembled WGS sequence"/>
</dbReference>
<dbReference type="Pfam" id="PF13646">
    <property type="entry name" value="HEAT_2"/>
    <property type="match status" value="1"/>
</dbReference>
<dbReference type="PROSITE" id="PS50077">
    <property type="entry name" value="HEAT_REPEAT"/>
    <property type="match status" value="1"/>
</dbReference>
<dbReference type="InterPro" id="IPR021133">
    <property type="entry name" value="HEAT_type_2"/>
</dbReference>
<dbReference type="SUPFAM" id="SSF48371">
    <property type="entry name" value="ARM repeat"/>
    <property type="match status" value="1"/>
</dbReference>
<organism evidence="2 3">
    <name type="scientific">Candidatus Scalindua rubra</name>
    <dbReference type="NCBI Taxonomy" id="1872076"/>
    <lineage>
        <taxon>Bacteria</taxon>
        <taxon>Pseudomonadati</taxon>
        <taxon>Planctomycetota</taxon>
        <taxon>Candidatus Brocadiia</taxon>
        <taxon>Candidatus Brocadiales</taxon>
        <taxon>Candidatus Scalinduaceae</taxon>
        <taxon>Candidatus Scalindua</taxon>
    </lineage>
</organism>
<dbReference type="PANTHER" id="PTHR46844:SF1">
    <property type="entry name" value="SLR5058 PROTEIN"/>
    <property type="match status" value="1"/>
</dbReference>
<protein>
    <submittedName>
        <fullName evidence="2">PBS lyase HEAT-like repeat protein</fullName>
    </submittedName>
</protein>
<keyword evidence="2" id="KW-0456">Lyase</keyword>
<dbReference type="InterPro" id="IPR016024">
    <property type="entry name" value="ARM-type_fold"/>
</dbReference>